<evidence type="ECO:0000313" key="2">
    <source>
        <dbReference type="EMBL" id="GAX57920.1"/>
    </source>
</evidence>
<gene>
    <name evidence="2" type="ORF">SO3561_09491</name>
</gene>
<dbReference type="Pfam" id="PF19981">
    <property type="entry name" value="DUF6417"/>
    <property type="match status" value="1"/>
</dbReference>
<dbReference type="EMBL" id="BDQI01000042">
    <property type="protein sequence ID" value="GAX57920.1"/>
    <property type="molecule type" value="Genomic_DNA"/>
</dbReference>
<accession>A0A250VVD4</accession>
<feature type="region of interest" description="Disordered" evidence="1">
    <location>
        <begin position="188"/>
        <end position="213"/>
    </location>
</feature>
<protein>
    <submittedName>
        <fullName evidence="2">Uncharacterized protein</fullName>
    </submittedName>
</protein>
<proteinExistence type="predicted"/>
<dbReference type="Proteomes" id="UP000217446">
    <property type="component" value="Unassembled WGS sequence"/>
</dbReference>
<dbReference type="AlphaFoldDB" id="A0A250VVD4"/>
<feature type="compositionally biased region" description="Gly residues" evidence="1">
    <location>
        <begin position="203"/>
        <end position="213"/>
    </location>
</feature>
<sequence length="213" mass="22842">MRSGERALSVLEALCERGQAAGHGWTLDAELLPPHQQQVNALENQGLVELAGREDRAELSALEGRPVRWAARPTSYGHDTLAYGCSRPRAEPPPGREEADRQAVELIPSQMAALRVFVGLDDQLRVPPVGGLGEQVRTASCDHGIKRWRLYLTQEQMGSVAYGLWLHRMTGSAAEANRFAREYGVVHSPARASDNPSAAGTAARGGAGGSGRG</sequence>
<keyword evidence="3" id="KW-1185">Reference proteome</keyword>
<name>A0A250VVD4_STROL</name>
<comment type="caution">
    <text evidence="2">The sequence shown here is derived from an EMBL/GenBank/DDBJ whole genome shotgun (WGS) entry which is preliminary data.</text>
</comment>
<dbReference type="RefSeq" id="WP_235613970.1">
    <property type="nucleotide sequence ID" value="NZ_BDQI01000042.1"/>
</dbReference>
<reference evidence="3" key="1">
    <citation type="submission" date="2017-05" db="EMBL/GenBank/DDBJ databases">
        <title>Streptomyces olivochromogenes NBRC 3561 whole genome shotgun sequence.</title>
        <authorList>
            <person name="Dohra H."/>
            <person name="Kodani S."/>
        </authorList>
    </citation>
    <scope>NUCLEOTIDE SEQUENCE [LARGE SCALE GENOMIC DNA]</scope>
    <source>
        <strain evidence="3">NBRC 3561</strain>
    </source>
</reference>
<organism evidence="2 3">
    <name type="scientific">Streptomyces olivochromogenes</name>
    <dbReference type="NCBI Taxonomy" id="1963"/>
    <lineage>
        <taxon>Bacteria</taxon>
        <taxon>Bacillati</taxon>
        <taxon>Actinomycetota</taxon>
        <taxon>Actinomycetes</taxon>
        <taxon>Kitasatosporales</taxon>
        <taxon>Streptomycetaceae</taxon>
        <taxon>Streptomyces</taxon>
    </lineage>
</organism>
<evidence type="ECO:0000313" key="3">
    <source>
        <dbReference type="Proteomes" id="UP000217446"/>
    </source>
</evidence>
<dbReference type="InterPro" id="IPR046302">
    <property type="entry name" value="DUF6417"/>
</dbReference>
<evidence type="ECO:0000256" key="1">
    <source>
        <dbReference type="SAM" id="MobiDB-lite"/>
    </source>
</evidence>